<feature type="transmembrane region" description="Helical" evidence="8">
    <location>
        <begin position="272"/>
        <end position="291"/>
    </location>
</feature>
<name>A0A1T4LYG2_TREPO</name>
<dbReference type="OrthoDB" id="9807047at2"/>
<dbReference type="InterPro" id="IPR000515">
    <property type="entry name" value="MetI-like"/>
</dbReference>
<evidence type="ECO:0000256" key="3">
    <source>
        <dbReference type="ARBA" id="ARBA00022448"/>
    </source>
</evidence>
<evidence type="ECO:0000256" key="2">
    <source>
        <dbReference type="ARBA" id="ARBA00007069"/>
    </source>
</evidence>
<evidence type="ECO:0000256" key="7">
    <source>
        <dbReference type="ARBA" id="ARBA00023136"/>
    </source>
</evidence>
<dbReference type="SUPFAM" id="SSF161098">
    <property type="entry name" value="MetI-like"/>
    <property type="match status" value="1"/>
</dbReference>
<keyword evidence="3 8" id="KW-0813">Transport</keyword>
<evidence type="ECO:0000256" key="5">
    <source>
        <dbReference type="ARBA" id="ARBA00022692"/>
    </source>
</evidence>
<keyword evidence="6 8" id="KW-1133">Transmembrane helix</keyword>
<dbReference type="Proteomes" id="UP000190423">
    <property type="component" value="Unassembled WGS sequence"/>
</dbReference>
<sequence length="318" mass="35349">MKNTAQEERPKPDGEATVRKSLLNQGSLYAWPMGIWLIIFFVAPLIIILVYSFLKKDAYGAVLPQFSLKAYADMCNPKYAIIVLRTLKISIVSTAITIAIALPCGYAIARSRHQMLLLLLVIIPFWTNSLIRIFAWISILNNDGIINQILMRLHITKEHLSLLNNQGAVILVSVYMYIPYAILPIFTAIDRFDFSLLEAARDLGASKNQAMVKVLLPGIKSGIISALIFTFIPIFGAYTVPDLVGDMNSYMLGKLIVDQVQRTNRNLPLGSAFSLVITLVSIIGILWMELAKKKEAKLKKSSTKEENYVSAQTAGAVK</sequence>
<evidence type="ECO:0000313" key="11">
    <source>
        <dbReference type="EMBL" id="SJZ59773.1"/>
    </source>
</evidence>
<evidence type="ECO:0000313" key="12">
    <source>
        <dbReference type="Proteomes" id="UP000190423"/>
    </source>
</evidence>
<keyword evidence="4" id="KW-1003">Cell membrane</keyword>
<evidence type="ECO:0000256" key="9">
    <source>
        <dbReference type="SAM" id="MobiDB-lite"/>
    </source>
</evidence>
<feature type="region of interest" description="Disordered" evidence="9">
    <location>
        <begin position="299"/>
        <end position="318"/>
    </location>
</feature>
<dbReference type="Pfam" id="PF00528">
    <property type="entry name" value="BPD_transp_1"/>
    <property type="match status" value="1"/>
</dbReference>
<keyword evidence="5 8" id="KW-0812">Transmembrane</keyword>
<evidence type="ECO:0000256" key="6">
    <source>
        <dbReference type="ARBA" id="ARBA00022989"/>
    </source>
</evidence>
<evidence type="ECO:0000256" key="1">
    <source>
        <dbReference type="ARBA" id="ARBA00004651"/>
    </source>
</evidence>
<dbReference type="InterPro" id="IPR035906">
    <property type="entry name" value="MetI-like_sf"/>
</dbReference>
<feature type="transmembrane region" description="Helical" evidence="8">
    <location>
        <begin position="89"/>
        <end position="109"/>
    </location>
</feature>
<dbReference type="Gene3D" id="1.10.3720.10">
    <property type="entry name" value="MetI-like"/>
    <property type="match status" value="1"/>
</dbReference>
<feature type="transmembrane region" description="Helical" evidence="8">
    <location>
        <begin position="210"/>
        <end position="238"/>
    </location>
</feature>
<dbReference type="CDD" id="cd06261">
    <property type="entry name" value="TM_PBP2"/>
    <property type="match status" value="1"/>
</dbReference>
<feature type="transmembrane region" description="Helical" evidence="8">
    <location>
        <begin position="116"/>
        <end position="137"/>
    </location>
</feature>
<feature type="transmembrane region" description="Helical" evidence="8">
    <location>
        <begin position="168"/>
        <end position="189"/>
    </location>
</feature>
<dbReference type="AlphaFoldDB" id="A0A1T4LYG2"/>
<evidence type="ECO:0000256" key="4">
    <source>
        <dbReference type="ARBA" id="ARBA00022475"/>
    </source>
</evidence>
<feature type="transmembrane region" description="Helical" evidence="8">
    <location>
        <begin position="28"/>
        <end position="54"/>
    </location>
</feature>
<organism evidence="11 12">
    <name type="scientific">Treponema porcinum</name>
    <dbReference type="NCBI Taxonomy" id="261392"/>
    <lineage>
        <taxon>Bacteria</taxon>
        <taxon>Pseudomonadati</taxon>
        <taxon>Spirochaetota</taxon>
        <taxon>Spirochaetia</taxon>
        <taxon>Spirochaetales</taxon>
        <taxon>Treponemataceae</taxon>
        <taxon>Treponema</taxon>
    </lineage>
</organism>
<dbReference type="EMBL" id="FUWG01000013">
    <property type="protein sequence ID" value="SJZ59773.1"/>
    <property type="molecule type" value="Genomic_DNA"/>
</dbReference>
<dbReference type="RefSeq" id="WP_078933673.1">
    <property type="nucleotide sequence ID" value="NZ_FUWG01000013.1"/>
</dbReference>
<gene>
    <name evidence="11" type="ORF">SAMN02745149_01776</name>
</gene>
<dbReference type="STRING" id="261392.SAMN02745149_01776"/>
<dbReference type="GO" id="GO:0005886">
    <property type="term" value="C:plasma membrane"/>
    <property type="evidence" value="ECO:0007669"/>
    <property type="project" value="UniProtKB-SubCell"/>
</dbReference>
<dbReference type="GO" id="GO:0055085">
    <property type="term" value="P:transmembrane transport"/>
    <property type="evidence" value="ECO:0007669"/>
    <property type="project" value="InterPro"/>
</dbReference>
<keyword evidence="12" id="KW-1185">Reference proteome</keyword>
<evidence type="ECO:0000259" key="10">
    <source>
        <dbReference type="PROSITE" id="PS50928"/>
    </source>
</evidence>
<dbReference type="PANTHER" id="PTHR42929">
    <property type="entry name" value="INNER MEMBRANE ABC TRANSPORTER PERMEASE PROTEIN YDCU-RELATED-RELATED"/>
    <property type="match status" value="1"/>
</dbReference>
<proteinExistence type="inferred from homology"/>
<dbReference type="GeneID" id="78317057"/>
<dbReference type="PROSITE" id="PS50928">
    <property type="entry name" value="ABC_TM1"/>
    <property type="match status" value="1"/>
</dbReference>
<feature type="domain" description="ABC transmembrane type-1" evidence="10">
    <location>
        <begin position="83"/>
        <end position="288"/>
    </location>
</feature>
<reference evidence="11 12" key="1">
    <citation type="submission" date="2017-02" db="EMBL/GenBank/DDBJ databases">
        <authorList>
            <person name="Peterson S.W."/>
        </authorList>
    </citation>
    <scope>NUCLEOTIDE SEQUENCE [LARGE SCALE GENOMIC DNA]</scope>
    <source>
        <strain evidence="11 12">ATCC BAA-908</strain>
    </source>
</reference>
<protein>
    <submittedName>
        <fullName evidence="11">Spermidine/putrescine transport system permease protein</fullName>
    </submittedName>
</protein>
<accession>A0A1T4LYG2</accession>
<feature type="compositionally biased region" description="Polar residues" evidence="9">
    <location>
        <begin position="309"/>
        <end position="318"/>
    </location>
</feature>
<comment type="subcellular location">
    <subcellularLocation>
        <location evidence="1 8">Cell membrane</location>
        <topology evidence="1 8">Multi-pass membrane protein</topology>
    </subcellularLocation>
</comment>
<evidence type="ECO:0000256" key="8">
    <source>
        <dbReference type="RuleBase" id="RU363032"/>
    </source>
</evidence>
<dbReference type="PANTHER" id="PTHR42929:SF1">
    <property type="entry name" value="INNER MEMBRANE ABC TRANSPORTER PERMEASE PROTEIN YDCU-RELATED"/>
    <property type="match status" value="1"/>
</dbReference>
<comment type="similarity">
    <text evidence="2">Belongs to the binding-protein-dependent transport system permease family. CysTW subfamily.</text>
</comment>
<keyword evidence="7 8" id="KW-0472">Membrane</keyword>